<keyword evidence="1" id="KW-0547">Nucleotide-binding</keyword>
<dbReference type="InterPro" id="IPR050304">
    <property type="entry name" value="MT-severing_AAA_ATPase"/>
</dbReference>
<sequence>MNPKPDQESDGGLDPKLVEMIISGLEKAKQALLEMVILPTKIKEIYTGLRRPSKGLLLFGPPGTGKTMRFFCVRMW</sequence>
<dbReference type="GO" id="GO:0000226">
    <property type="term" value="P:microtubule cytoskeleton organization"/>
    <property type="evidence" value="ECO:0007669"/>
    <property type="project" value="UniProtKB-ARBA"/>
</dbReference>
<protein>
    <submittedName>
        <fullName evidence="3">Spastin isoform X1</fullName>
    </submittedName>
</protein>
<evidence type="ECO:0000313" key="3">
    <source>
        <dbReference type="EMBL" id="GEU30958.1"/>
    </source>
</evidence>
<reference evidence="3" key="1">
    <citation type="journal article" date="2019" name="Sci. Rep.">
        <title>Draft genome of Tanacetum cinerariifolium, the natural source of mosquito coil.</title>
        <authorList>
            <person name="Yamashiro T."/>
            <person name="Shiraishi A."/>
            <person name="Satake H."/>
            <person name="Nakayama K."/>
        </authorList>
    </citation>
    <scope>NUCLEOTIDE SEQUENCE</scope>
</reference>
<name>A0A6L2J1S4_TANCI</name>
<evidence type="ECO:0000256" key="1">
    <source>
        <dbReference type="ARBA" id="ARBA00022741"/>
    </source>
</evidence>
<dbReference type="GO" id="GO:0015630">
    <property type="term" value="C:microtubule cytoskeleton"/>
    <property type="evidence" value="ECO:0007669"/>
    <property type="project" value="TreeGrafter"/>
</dbReference>
<dbReference type="SUPFAM" id="SSF52540">
    <property type="entry name" value="P-loop containing nucleoside triphosphate hydrolases"/>
    <property type="match status" value="1"/>
</dbReference>
<dbReference type="PANTHER" id="PTHR23074">
    <property type="entry name" value="AAA DOMAIN-CONTAINING"/>
    <property type="match status" value="1"/>
</dbReference>
<dbReference type="EMBL" id="BKCJ010000205">
    <property type="protein sequence ID" value="GEU30958.1"/>
    <property type="molecule type" value="Genomic_DNA"/>
</dbReference>
<dbReference type="InterPro" id="IPR027417">
    <property type="entry name" value="P-loop_NTPase"/>
</dbReference>
<dbReference type="Gene3D" id="3.40.50.300">
    <property type="entry name" value="P-loop containing nucleotide triphosphate hydrolases"/>
    <property type="match status" value="1"/>
</dbReference>
<dbReference type="GO" id="GO:0016887">
    <property type="term" value="F:ATP hydrolysis activity"/>
    <property type="evidence" value="ECO:0007669"/>
    <property type="project" value="TreeGrafter"/>
</dbReference>
<dbReference type="GO" id="GO:0005524">
    <property type="term" value="F:ATP binding"/>
    <property type="evidence" value="ECO:0007669"/>
    <property type="project" value="UniProtKB-KW"/>
</dbReference>
<comment type="caution">
    <text evidence="3">The sequence shown here is derived from an EMBL/GenBank/DDBJ whole genome shotgun (WGS) entry which is preliminary data.</text>
</comment>
<keyword evidence="2" id="KW-0067">ATP-binding</keyword>
<dbReference type="AlphaFoldDB" id="A0A6L2J1S4"/>
<evidence type="ECO:0000256" key="2">
    <source>
        <dbReference type="ARBA" id="ARBA00022840"/>
    </source>
</evidence>
<gene>
    <name evidence="3" type="ORF">Tci_002936</name>
</gene>
<proteinExistence type="predicted"/>
<organism evidence="3">
    <name type="scientific">Tanacetum cinerariifolium</name>
    <name type="common">Dalmatian daisy</name>
    <name type="synonym">Chrysanthemum cinerariifolium</name>
    <dbReference type="NCBI Taxonomy" id="118510"/>
    <lineage>
        <taxon>Eukaryota</taxon>
        <taxon>Viridiplantae</taxon>
        <taxon>Streptophyta</taxon>
        <taxon>Embryophyta</taxon>
        <taxon>Tracheophyta</taxon>
        <taxon>Spermatophyta</taxon>
        <taxon>Magnoliopsida</taxon>
        <taxon>eudicotyledons</taxon>
        <taxon>Gunneridae</taxon>
        <taxon>Pentapetalae</taxon>
        <taxon>asterids</taxon>
        <taxon>campanulids</taxon>
        <taxon>Asterales</taxon>
        <taxon>Asteraceae</taxon>
        <taxon>Asteroideae</taxon>
        <taxon>Anthemideae</taxon>
        <taxon>Anthemidinae</taxon>
        <taxon>Tanacetum</taxon>
    </lineage>
</organism>
<accession>A0A6L2J1S4</accession>
<dbReference type="PANTHER" id="PTHR23074:SF86">
    <property type="entry name" value="SPASTIN"/>
    <property type="match status" value="1"/>
</dbReference>